<keyword evidence="5" id="KW-1185">Reference proteome</keyword>
<dbReference type="GO" id="GO:0016020">
    <property type="term" value="C:membrane"/>
    <property type="evidence" value="ECO:0007669"/>
    <property type="project" value="TreeGrafter"/>
</dbReference>
<evidence type="ECO:0000256" key="2">
    <source>
        <dbReference type="SAM" id="MobiDB-lite"/>
    </source>
</evidence>
<feature type="compositionally biased region" description="Polar residues" evidence="2">
    <location>
        <begin position="8"/>
        <end position="34"/>
    </location>
</feature>
<evidence type="ECO:0000313" key="4">
    <source>
        <dbReference type="EMBL" id="KAF6367534.1"/>
    </source>
</evidence>
<dbReference type="EMBL" id="JABWUV010000003">
    <property type="protein sequence ID" value="KAF6367534.1"/>
    <property type="molecule type" value="Genomic_DNA"/>
</dbReference>
<dbReference type="InterPro" id="IPR008405">
    <property type="entry name" value="ApoL"/>
</dbReference>
<dbReference type="PANTHER" id="PTHR14096:SF7">
    <property type="entry name" value="APOLIPOPROTEIN L6"/>
    <property type="match status" value="1"/>
</dbReference>
<feature type="region of interest" description="Disordered" evidence="2">
    <location>
        <begin position="331"/>
        <end position="368"/>
    </location>
</feature>
<dbReference type="AlphaFoldDB" id="A0A7J7Z044"/>
<feature type="region of interest" description="Disordered" evidence="2">
    <location>
        <begin position="1"/>
        <end position="75"/>
    </location>
</feature>
<keyword evidence="4" id="KW-0449">Lipoprotein</keyword>
<dbReference type="GO" id="GO:0008289">
    <property type="term" value="F:lipid binding"/>
    <property type="evidence" value="ECO:0007669"/>
    <property type="project" value="InterPro"/>
</dbReference>
<dbReference type="GO" id="GO:0005576">
    <property type="term" value="C:extracellular region"/>
    <property type="evidence" value="ECO:0007669"/>
    <property type="project" value="InterPro"/>
</dbReference>
<comment type="similarity">
    <text evidence="1">Belongs to the apolipoprotein L family.</text>
</comment>
<dbReference type="VEuPathDB" id="HostDB:GeneID_118652029"/>
<dbReference type="Proteomes" id="UP000527355">
    <property type="component" value="Unassembled WGS sequence"/>
</dbReference>
<dbReference type="PANTHER" id="PTHR14096">
    <property type="entry name" value="APOLIPOPROTEIN L"/>
    <property type="match status" value="1"/>
</dbReference>
<evidence type="ECO:0000256" key="1">
    <source>
        <dbReference type="ARBA" id="ARBA00010090"/>
    </source>
</evidence>
<organism evidence="4 5">
    <name type="scientific">Myotis myotis</name>
    <name type="common">Greater mouse-eared bat</name>
    <name type="synonym">Vespertilio myotis</name>
    <dbReference type="NCBI Taxonomy" id="51298"/>
    <lineage>
        <taxon>Eukaryota</taxon>
        <taxon>Metazoa</taxon>
        <taxon>Chordata</taxon>
        <taxon>Craniata</taxon>
        <taxon>Vertebrata</taxon>
        <taxon>Euteleostomi</taxon>
        <taxon>Mammalia</taxon>
        <taxon>Eutheria</taxon>
        <taxon>Laurasiatheria</taxon>
        <taxon>Chiroptera</taxon>
        <taxon>Yangochiroptera</taxon>
        <taxon>Vespertilionidae</taxon>
        <taxon>Myotis</taxon>
    </lineage>
</organism>
<keyword evidence="3" id="KW-1133">Transmembrane helix</keyword>
<dbReference type="GO" id="GO:0006869">
    <property type="term" value="P:lipid transport"/>
    <property type="evidence" value="ECO:0007669"/>
    <property type="project" value="InterPro"/>
</dbReference>
<gene>
    <name evidence="4" type="ORF">mMyoMyo1_000852</name>
</gene>
<feature type="transmembrane region" description="Helical" evidence="3">
    <location>
        <begin position="121"/>
        <end position="143"/>
    </location>
</feature>
<dbReference type="OrthoDB" id="6146578at2759"/>
<dbReference type="GO" id="GO:0042157">
    <property type="term" value="P:lipoprotein metabolic process"/>
    <property type="evidence" value="ECO:0007669"/>
    <property type="project" value="InterPro"/>
</dbReference>
<sequence length="368" mass="39679">MRMEKSQEITSKVATTQTSSICKESRLTPGNTPISPVDKRSSDLEPQCQKLEAGVSLQRDGDDIPPGEDVEQQDGDLSDEEGIFLKEFPLIKGELEMAIRKYRALADDIDKTQKNFTQTSLVTNSVAVVSGTMSLLGLALAPVTAGGSLMLTAAGQGLGAVAGATSVLTSILEYRRNKQARAQVSSELSAPDPKVEEAVAYAVEAGKTVYNCGKTLKEIRKNIKALQVARAHPRLAAAAKRLLVTGEASARTTRRVQRAFRGTPLAMGSSAFLRNTVLNGLFLGMDLDSLLKDWQQLKQGARTELADLLRAKAKELERKLAELTQLYEELQEKSLRSSSSEEATATLTQPPAKQGEAGPRPRAAEIEG</sequence>
<feature type="transmembrane region" description="Helical" evidence="3">
    <location>
        <begin position="149"/>
        <end position="172"/>
    </location>
</feature>
<proteinExistence type="inferred from homology"/>
<accession>A0A7J7Z044</accession>
<evidence type="ECO:0000313" key="5">
    <source>
        <dbReference type="Proteomes" id="UP000527355"/>
    </source>
</evidence>
<dbReference type="Pfam" id="PF05461">
    <property type="entry name" value="ApoL"/>
    <property type="match status" value="1"/>
</dbReference>
<protein>
    <submittedName>
        <fullName evidence="4">Apolipoprotein L6</fullName>
    </submittedName>
</protein>
<evidence type="ECO:0000256" key="3">
    <source>
        <dbReference type="SAM" id="Phobius"/>
    </source>
</evidence>
<keyword evidence="3" id="KW-0812">Transmembrane</keyword>
<comment type="caution">
    <text evidence="4">The sequence shown here is derived from an EMBL/GenBank/DDBJ whole genome shotgun (WGS) entry which is preliminary data.</text>
</comment>
<keyword evidence="3" id="KW-0472">Membrane</keyword>
<reference evidence="4 5" key="1">
    <citation type="journal article" date="2020" name="Nature">
        <title>Six reference-quality genomes reveal evolution of bat adaptations.</title>
        <authorList>
            <person name="Jebb D."/>
            <person name="Huang Z."/>
            <person name="Pippel M."/>
            <person name="Hughes G.M."/>
            <person name="Lavrichenko K."/>
            <person name="Devanna P."/>
            <person name="Winkler S."/>
            <person name="Jermiin L.S."/>
            <person name="Skirmuntt E.C."/>
            <person name="Katzourakis A."/>
            <person name="Burkitt-Gray L."/>
            <person name="Ray D.A."/>
            <person name="Sullivan K.A.M."/>
            <person name="Roscito J.G."/>
            <person name="Kirilenko B.M."/>
            <person name="Davalos L.M."/>
            <person name="Corthals A.P."/>
            <person name="Power M.L."/>
            <person name="Jones G."/>
            <person name="Ransome R.D."/>
            <person name="Dechmann D.K.N."/>
            <person name="Locatelli A.G."/>
            <person name="Puechmaille S.J."/>
            <person name="Fedrigo O."/>
            <person name="Jarvis E.D."/>
            <person name="Hiller M."/>
            <person name="Vernes S.C."/>
            <person name="Myers E.W."/>
            <person name="Teeling E.C."/>
        </authorList>
    </citation>
    <scope>NUCLEOTIDE SEQUENCE [LARGE SCALE GENOMIC DNA]</scope>
    <source>
        <strain evidence="4">MMyoMyo1</strain>
        <tissue evidence="4">Flight muscle</tissue>
    </source>
</reference>
<feature type="compositionally biased region" description="Acidic residues" evidence="2">
    <location>
        <begin position="63"/>
        <end position="75"/>
    </location>
</feature>
<name>A0A7J7Z044_MYOMY</name>